<dbReference type="GO" id="GO:0005886">
    <property type="term" value="C:plasma membrane"/>
    <property type="evidence" value="ECO:0007669"/>
    <property type="project" value="TreeGrafter"/>
</dbReference>
<keyword evidence="4" id="KW-1185">Reference proteome</keyword>
<sequence>MTTPPPNPGHQGQPDGQPQYGQPQYGQQGGPSRGTTDPNDLTLPLYGATFPQAITRWLLNYVNFSGRASRSEFWWVALLNVGVSVVLQFLIDLGTTTTGASAYSAYSTTQTTGPLAGLGYTLLALYALVTFLPSLGLVWRRLHDTDRSGGFYFLTLIPIVGGIIVIVLLALDSRPGGVRFDRPARGGVR</sequence>
<feature type="region of interest" description="Disordered" evidence="1">
    <location>
        <begin position="1"/>
        <end position="41"/>
    </location>
</feature>
<gene>
    <name evidence="3" type="ORF">F8O02_00445</name>
</gene>
<evidence type="ECO:0000313" key="4">
    <source>
        <dbReference type="Proteomes" id="UP000481339"/>
    </source>
</evidence>
<protein>
    <submittedName>
        <fullName evidence="3">DUF805 domain-containing protein</fullName>
    </submittedName>
</protein>
<feature type="transmembrane region" description="Helical" evidence="2">
    <location>
        <begin position="73"/>
        <end position="91"/>
    </location>
</feature>
<comment type="caution">
    <text evidence="3">The sequence shown here is derived from an EMBL/GenBank/DDBJ whole genome shotgun (WGS) entry which is preliminary data.</text>
</comment>
<reference evidence="3 4" key="1">
    <citation type="submission" date="2019-09" db="EMBL/GenBank/DDBJ databases">
        <title>Phylogeny of genus Pseudoclavibacter and closely related genus.</title>
        <authorList>
            <person name="Li Y."/>
        </authorList>
    </citation>
    <scope>NUCLEOTIDE SEQUENCE [LARGE SCALE GENOMIC DNA]</scope>
    <source>
        <strain evidence="3 4">JCM 16921</strain>
    </source>
</reference>
<accession>A0A7C8BQM7</accession>
<evidence type="ECO:0000313" key="3">
    <source>
        <dbReference type="EMBL" id="KAB1633449.1"/>
    </source>
</evidence>
<dbReference type="OrthoDB" id="9812349at2"/>
<keyword evidence="2" id="KW-0472">Membrane</keyword>
<organism evidence="3 4">
    <name type="scientific">Pseudoclavibacter caeni</name>
    <dbReference type="NCBI Taxonomy" id="908846"/>
    <lineage>
        <taxon>Bacteria</taxon>
        <taxon>Bacillati</taxon>
        <taxon>Actinomycetota</taxon>
        <taxon>Actinomycetes</taxon>
        <taxon>Micrococcales</taxon>
        <taxon>Microbacteriaceae</taxon>
        <taxon>Pseudoclavibacter</taxon>
    </lineage>
</organism>
<dbReference type="EMBL" id="WBKA01000001">
    <property type="protein sequence ID" value="KAB1633449.1"/>
    <property type="molecule type" value="Genomic_DNA"/>
</dbReference>
<proteinExistence type="predicted"/>
<keyword evidence="2" id="KW-0812">Transmembrane</keyword>
<dbReference type="Pfam" id="PF05656">
    <property type="entry name" value="DUF805"/>
    <property type="match status" value="1"/>
</dbReference>
<name>A0A7C8BQM7_9MICO</name>
<dbReference type="RefSeq" id="WP_158035228.1">
    <property type="nucleotide sequence ID" value="NZ_BAAAZV010000007.1"/>
</dbReference>
<dbReference type="AlphaFoldDB" id="A0A7C8BQM7"/>
<dbReference type="PANTHER" id="PTHR34980">
    <property type="entry name" value="INNER MEMBRANE PROTEIN-RELATED-RELATED"/>
    <property type="match status" value="1"/>
</dbReference>
<evidence type="ECO:0000256" key="1">
    <source>
        <dbReference type="SAM" id="MobiDB-lite"/>
    </source>
</evidence>
<feature type="compositionally biased region" description="Low complexity" evidence="1">
    <location>
        <begin position="9"/>
        <end position="26"/>
    </location>
</feature>
<dbReference type="PANTHER" id="PTHR34980:SF2">
    <property type="entry name" value="INNER MEMBRANE PROTEIN YHAH-RELATED"/>
    <property type="match status" value="1"/>
</dbReference>
<keyword evidence="2" id="KW-1133">Transmembrane helix</keyword>
<feature type="transmembrane region" description="Helical" evidence="2">
    <location>
        <begin position="151"/>
        <end position="171"/>
    </location>
</feature>
<feature type="transmembrane region" description="Helical" evidence="2">
    <location>
        <begin position="118"/>
        <end position="139"/>
    </location>
</feature>
<dbReference type="InterPro" id="IPR008523">
    <property type="entry name" value="DUF805"/>
</dbReference>
<evidence type="ECO:0000256" key="2">
    <source>
        <dbReference type="SAM" id="Phobius"/>
    </source>
</evidence>
<dbReference type="Proteomes" id="UP000481339">
    <property type="component" value="Unassembled WGS sequence"/>
</dbReference>